<evidence type="ECO:0000313" key="3">
    <source>
        <dbReference type="EMBL" id="MBA2933737.1"/>
    </source>
</evidence>
<gene>
    <name evidence="3" type="ORF">HZF05_06450</name>
</gene>
<comment type="similarity">
    <text evidence="1">Belongs to the short-chain dehydrogenases/reductases (SDR) family.</text>
</comment>
<dbReference type="PANTHER" id="PTHR42760">
    <property type="entry name" value="SHORT-CHAIN DEHYDROGENASES/REDUCTASES FAMILY MEMBER"/>
    <property type="match status" value="1"/>
</dbReference>
<dbReference type="PROSITE" id="PS00061">
    <property type="entry name" value="ADH_SHORT"/>
    <property type="match status" value="1"/>
</dbReference>
<accession>A0A838L3W3</accession>
<proteinExistence type="inferred from homology"/>
<keyword evidence="2" id="KW-0560">Oxidoreductase</keyword>
<dbReference type="FunFam" id="3.40.50.720:FF:000084">
    <property type="entry name" value="Short-chain dehydrogenase reductase"/>
    <property type="match status" value="1"/>
</dbReference>
<dbReference type="InterPro" id="IPR002347">
    <property type="entry name" value="SDR_fam"/>
</dbReference>
<keyword evidence="4" id="KW-1185">Reference proteome</keyword>
<evidence type="ECO:0000313" key="4">
    <source>
        <dbReference type="Proteomes" id="UP000570166"/>
    </source>
</evidence>
<dbReference type="AlphaFoldDB" id="A0A838L3W3"/>
<dbReference type="InterPro" id="IPR020904">
    <property type="entry name" value="Sc_DH/Rdtase_CS"/>
</dbReference>
<dbReference type="Proteomes" id="UP000570166">
    <property type="component" value="Unassembled WGS sequence"/>
</dbReference>
<dbReference type="PRINTS" id="PR00081">
    <property type="entry name" value="GDHRDH"/>
</dbReference>
<sequence>MRNPSTDRLAGRAVIVTGAASRAGIGFATAERLAGERARVCLTDIDGPAVEARAADLRAAGADAIALAQDVTDEAGWEAVMRAAAGAFGRVDGLVNNAGIVVLALVEQLSIADWRRQIDVNLTSCFLGCRAAFAHFGEGGGAIVNVSSISGLIGSNRTTAYGASKGGMRLMTKSLAIEGGPRGIRVNTVHPGVTETDMQATARADASGDSASIAAAIPLRRTTGPDAIAAGIAFLLSYDADYVTGTELVIDGGLTAQ</sequence>
<dbReference type="SUPFAM" id="SSF51735">
    <property type="entry name" value="NAD(P)-binding Rossmann-fold domains"/>
    <property type="match status" value="1"/>
</dbReference>
<comment type="caution">
    <text evidence="3">The sequence shown here is derived from an EMBL/GenBank/DDBJ whole genome shotgun (WGS) entry which is preliminary data.</text>
</comment>
<dbReference type="RefSeq" id="WP_160363538.1">
    <property type="nucleotide sequence ID" value="NZ_JACEIB010000003.1"/>
</dbReference>
<name>A0A838L3W3_9SPHN</name>
<evidence type="ECO:0000256" key="2">
    <source>
        <dbReference type="ARBA" id="ARBA00023002"/>
    </source>
</evidence>
<dbReference type="EMBL" id="JACEIB010000003">
    <property type="protein sequence ID" value="MBA2933737.1"/>
    <property type="molecule type" value="Genomic_DNA"/>
</dbReference>
<dbReference type="Pfam" id="PF13561">
    <property type="entry name" value="adh_short_C2"/>
    <property type="match status" value="1"/>
</dbReference>
<organism evidence="3 4">
    <name type="scientific">Sphingomonas chungangi</name>
    <dbReference type="NCBI Taxonomy" id="2683589"/>
    <lineage>
        <taxon>Bacteria</taxon>
        <taxon>Pseudomonadati</taxon>
        <taxon>Pseudomonadota</taxon>
        <taxon>Alphaproteobacteria</taxon>
        <taxon>Sphingomonadales</taxon>
        <taxon>Sphingomonadaceae</taxon>
        <taxon>Sphingomonas</taxon>
    </lineage>
</organism>
<dbReference type="NCBIfam" id="NF005559">
    <property type="entry name" value="PRK07231.1"/>
    <property type="match status" value="1"/>
</dbReference>
<dbReference type="Gene3D" id="3.40.50.720">
    <property type="entry name" value="NAD(P)-binding Rossmann-like Domain"/>
    <property type="match status" value="1"/>
</dbReference>
<protein>
    <submittedName>
        <fullName evidence="3">SDR family oxidoreductase</fullName>
    </submittedName>
</protein>
<evidence type="ECO:0000256" key="1">
    <source>
        <dbReference type="ARBA" id="ARBA00006484"/>
    </source>
</evidence>
<dbReference type="GO" id="GO:0016616">
    <property type="term" value="F:oxidoreductase activity, acting on the CH-OH group of donors, NAD or NADP as acceptor"/>
    <property type="evidence" value="ECO:0007669"/>
    <property type="project" value="TreeGrafter"/>
</dbReference>
<dbReference type="PRINTS" id="PR00080">
    <property type="entry name" value="SDRFAMILY"/>
</dbReference>
<dbReference type="PANTHER" id="PTHR42760:SF133">
    <property type="entry name" value="3-OXOACYL-[ACYL-CARRIER-PROTEIN] REDUCTASE"/>
    <property type="match status" value="1"/>
</dbReference>
<reference evidence="3 4" key="1">
    <citation type="submission" date="2020-07" db="EMBL/GenBank/DDBJ databases">
        <authorList>
            <person name="Sun Q."/>
        </authorList>
    </citation>
    <scope>NUCLEOTIDE SEQUENCE [LARGE SCALE GENOMIC DNA]</scope>
    <source>
        <strain evidence="3 4">CGMCC 1.13654</strain>
    </source>
</reference>
<dbReference type="InterPro" id="IPR036291">
    <property type="entry name" value="NAD(P)-bd_dom_sf"/>
</dbReference>